<evidence type="ECO:0000256" key="1">
    <source>
        <dbReference type="SAM" id="Phobius"/>
    </source>
</evidence>
<dbReference type="EMBL" id="JBHSAP010000007">
    <property type="protein sequence ID" value="MFC4075705.1"/>
    <property type="molecule type" value="Genomic_DNA"/>
</dbReference>
<proteinExistence type="predicted"/>
<organism evidence="2 3">
    <name type="scientific">Salinithrix halophila</name>
    <dbReference type="NCBI Taxonomy" id="1485204"/>
    <lineage>
        <taxon>Bacteria</taxon>
        <taxon>Bacillati</taxon>
        <taxon>Bacillota</taxon>
        <taxon>Bacilli</taxon>
        <taxon>Bacillales</taxon>
        <taxon>Thermoactinomycetaceae</taxon>
        <taxon>Salinithrix</taxon>
    </lineage>
</organism>
<keyword evidence="1" id="KW-0472">Membrane</keyword>
<keyword evidence="1" id="KW-1133">Transmembrane helix</keyword>
<dbReference type="RefSeq" id="WP_380701881.1">
    <property type="nucleotide sequence ID" value="NZ_JBHSAP010000007.1"/>
</dbReference>
<comment type="caution">
    <text evidence="2">The sequence shown here is derived from an EMBL/GenBank/DDBJ whole genome shotgun (WGS) entry which is preliminary data.</text>
</comment>
<sequence length="46" mass="5219">MSKLSTRGFVGFGFPGLWIAIAVIVILFIFFAAFWWFGGGFYGPYY</sequence>
<feature type="transmembrane region" description="Helical" evidence="1">
    <location>
        <begin position="12"/>
        <end position="37"/>
    </location>
</feature>
<evidence type="ECO:0000313" key="2">
    <source>
        <dbReference type="EMBL" id="MFC4075705.1"/>
    </source>
</evidence>
<accession>A0ABV8JBN2</accession>
<keyword evidence="3" id="KW-1185">Reference proteome</keyword>
<name>A0ABV8JBN2_9BACL</name>
<dbReference type="Proteomes" id="UP001595843">
    <property type="component" value="Unassembled WGS sequence"/>
</dbReference>
<protein>
    <recommendedName>
        <fullName evidence="4">Sporulation protein YjcZ</fullName>
    </recommendedName>
</protein>
<keyword evidence="1" id="KW-0812">Transmembrane</keyword>
<reference evidence="3" key="1">
    <citation type="journal article" date="2019" name="Int. J. Syst. Evol. Microbiol.">
        <title>The Global Catalogue of Microorganisms (GCM) 10K type strain sequencing project: providing services to taxonomists for standard genome sequencing and annotation.</title>
        <authorList>
            <consortium name="The Broad Institute Genomics Platform"/>
            <consortium name="The Broad Institute Genome Sequencing Center for Infectious Disease"/>
            <person name="Wu L."/>
            <person name="Ma J."/>
        </authorList>
    </citation>
    <scope>NUCLEOTIDE SEQUENCE [LARGE SCALE GENOMIC DNA]</scope>
    <source>
        <strain evidence="3">IBRC-M 10813</strain>
    </source>
</reference>
<evidence type="ECO:0008006" key="4">
    <source>
        <dbReference type="Google" id="ProtNLM"/>
    </source>
</evidence>
<evidence type="ECO:0000313" key="3">
    <source>
        <dbReference type="Proteomes" id="UP001595843"/>
    </source>
</evidence>
<gene>
    <name evidence="2" type="ORF">ACFOUO_02660</name>
</gene>